<dbReference type="PANTHER" id="PTHR43519">
    <property type="entry name" value="ATP-DEPENDENT RNA HELICASE HRPB"/>
    <property type="match status" value="1"/>
</dbReference>
<dbReference type="InterPro" id="IPR011545">
    <property type="entry name" value="DEAD/DEAH_box_helicase_dom"/>
</dbReference>
<evidence type="ECO:0000259" key="6">
    <source>
        <dbReference type="PROSITE" id="PS51192"/>
    </source>
</evidence>
<dbReference type="PIRSF" id="PIRSF005496">
    <property type="entry name" value="ATP_hel_hrpB"/>
    <property type="match status" value="1"/>
</dbReference>
<keyword evidence="3 8" id="KW-0347">Helicase</keyword>
<dbReference type="HOGENOM" id="CLU_001832_5_6_0"/>
<dbReference type="InterPro" id="IPR014001">
    <property type="entry name" value="Helicase_ATP-bd"/>
</dbReference>
<dbReference type="CDD" id="cd18791">
    <property type="entry name" value="SF2_C_RHA"/>
    <property type="match status" value="1"/>
</dbReference>
<gene>
    <name evidence="8" type="ordered locus">Deipe_3180</name>
</gene>
<dbReference type="SMART" id="SM00490">
    <property type="entry name" value="HELICc"/>
    <property type="match status" value="1"/>
</dbReference>
<evidence type="ECO:0000256" key="4">
    <source>
        <dbReference type="ARBA" id="ARBA00022840"/>
    </source>
</evidence>
<keyword evidence="9" id="KW-1185">Reference proteome</keyword>
<dbReference type="SMART" id="SM00847">
    <property type="entry name" value="HA2"/>
    <property type="match status" value="1"/>
</dbReference>
<dbReference type="InterPro" id="IPR049614">
    <property type="entry name" value="HrpB_DEXH"/>
</dbReference>
<dbReference type="InterPro" id="IPR027417">
    <property type="entry name" value="P-loop_NTPase"/>
</dbReference>
<dbReference type="SUPFAM" id="SSF52540">
    <property type="entry name" value="P-loop containing nucleoside triphosphate hydrolases"/>
    <property type="match status" value="1"/>
</dbReference>
<dbReference type="InterPro" id="IPR013689">
    <property type="entry name" value="RNA_helicase_ATP-dep_HrpB_C"/>
</dbReference>
<dbReference type="FunFam" id="3.40.50.300:FF:002125">
    <property type="entry name" value="ATP-dependent helicase HrpB"/>
    <property type="match status" value="1"/>
</dbReference>
<dbReference type="CDD" id="cd17990">
    <property type="entry name" value="DEXHc_HrpB"/>
    <property type="match status" value="1"/>
</dbReference>
<reference evidence="9" key="1">
    <citation type="submission" date="2012-03" db="EMBL/GenBank/DDBJ databases">
        <title>Complete sequence of chromosome of Deinococcus peraridilitoris DSM 19664.</title>
        <authorList>
            <person name="Lucas S."/>
            <person name="Copeland A."/>
            <person name="Lapidus A."/>
            <person name="Glavina del Rio T."/>
            <person name="Dalin E."/>
            <person name="Tice H."/>
            <person name="Bruce D."/>
            <person name="Goodwin L."/>
            <person name="Pitluck S."/>
            <person name="Peters L."/>
            <person name="Mikhailova N."/>
            <person name="Lu M."/>
            <person name="Kyrpides N."/>
            <person name="Mavromatis K."/>
            <person name="Ivanova N."/>
            <person name="Brettin T."/>
            <person name="Detter J.C."/>
            <person name="Han C."/>
            <person name="Larimer F."/>
            <person name="Land M."/>
            <person name="Hauser L."/>
            <person name="Markowitz V."/>
            <person name="Cheng J.-F."/>
            <person name="Hugenholtz P."/>
            <person name="Woyke T."/>
            <person name="Wu D."/>
            <person name="Pukall R."/>
            <person name="Steenblock K."/>
            <person name="Brambilla E."/>
            <person name="Klenk H.-P."/>
            <person name="Eisen J.A."/>
        </authorList>
    </citation>
    <scope>NUCLEOTIDE SEQUENCE [LARGE SCALE GENOMIC DNA]</scope>
    <source>
        <strain evidence="9">DSM 19664 / LMG 22246 / CIP 109416 / KR-200</strain>
    </source>
</reference>
<dbReference type="SMART" id="SM00487">
    <property type="entry name" value="DEXDc"/>
    <property type="match status" value="1"/>
</dbReference>
<evidence type="ECO:0000259" key="7">
    <source>
        <dbReference type="PROSITE" id="PS51194"/>
    </source>
</evidence>
<dbReference type="GO" id="GO:0016787">
    <property type="term" value="F:hydrolase activity"/>
    <property type="evidence" value="ECO:0007669"/>
    <property type="project" value="UniProtKB-KW"/>
</dbReference>
<evidence type="ECO:0000256" key="3">
    <source>
        <dbReference type="ARBA" id="ARBA00022806"/>
    </source>
</evidence>
<protein>
    <submittedName>
        <fullName evidence="8">ATP-dependent helicase HrpB</fullName>
    </submittedName>
</protein>
<dbReference type="InterPro" id="IPR007502">
    <property type="entry name" value="Helicase-assoc_dom"/>
</dbReference>
<keyword evidence="4" id="KW-0067">ATP-binding</keyword>
<keyword evidence="2" id="KW-0378">Hydrolase</keyword>
<organism evidence="8 9">
    <name type="scientific">Deinococcus peraridilitoris (strain DSM 19664 / LMG 22246 / CIP 109416 / KR-200)</name>
    <dbReference type="NCBI Taxonomy" id="937777"/>
    <lineage>
        <taxon>Bacteria</taxon>
        <taxon>Thermotogati</taxon>
        <taxon>Deinococcota</taxon>
        <taxon>Deinococci</taxon>
        <taxon>Deinococcales</taxon>
        <taxon>Deinococcaceae</taxon>
        <taxon>Deinococcus</taxon>
    </lineage>
</organism>
<evidence type="ECO:0000313" key="8">
    <source>
        <dbReference type="EMBL" id="AFZ68623.1"/>
    </source>
</evidence>
<dbReference type="AlphaFoldDB" id="L0A422"/>
<dbReference type="NCBIfam" id="TIGR01970">
    <property type="entry name" value="DEAH_box_HrpB"/>
    <property type="match status" value="1"/>
</dbReference>
<dbReference type="eggNOG" id="COG1643">
    <property type="taxonomic scope" value="Bacteria"/>
</dbReference>
<dbReference type="InterPro" id="IPR001650">
    <property type="entry name" value="Helicase_C-like"/>
</dbReference>
<sequence>MNLPVRDALPELKRTLQNSEIVLFQAPPGAGKSTLLPLELLGEDWLAGQKIIMLQPRRLAARGVAVRMAEMLGEAVGESVGYRVRFESRVSARTRIEVVTEGILTRFLQRDPSLPGVGLVIFDEFHERSLNADLAYVLTREVQGALRDDLKVLIMSATLNEDLPRALKLNAPVLSAPGRPFPVEVRYAPNDPGGPLADLVTQAVTQALQDLEGDVLAFLPGSGEIRRAQAALQERHPEVPILPLYGDLPPAEQRRAILPDPQGARRVVLATSIAETSLTLEGVRVVVDSGFSRVSRFDAASGLTRLVTERVTRDAADQRAGRAGRTAPGVCLRLWSERTHALLAAQRKPEILEADLAPTVLELARWGVRDAASLPWPDAPPERHLQAARALLSQLDALDEDGRLTGRGGELLDIPTHPRLAHLLLEGCQSGNTALACDVAALLEERDPLGREAGADLATRVEALRAFRAGVRRVGADRGVLERIERLSAQWRRLLRLTGVNDEVGPHELGALVASAYPERVAQRRPGERLRYRLSSGQGVRLSADDDLAGAEYLAVAHLAPGDAQSAGEGRIFLAAELAAGVLEARARAVDEVRWDSRSGTLVARRTRRVGELVLDAEALNVIPEAPRQEALLEALRREGAALLSFTPEVRSWQARVLSLRVWRPNENWPDVSDEALLESADVWLLPFLGSVRKREDFARIDLKALLGALLPWPESARLDELAPARLTVPSGSAIRLQYAPSGASPVLAVKLQELFGLAETPTVNDGRTAVVLHLLSPAGRPVQVTQDLRSFWARGYLEVKKELKGRYPKHPWPDDPWSAEPTRRARPRGH</sequence>
<keyword evidence="1" id="KW-0547">Nucleotide-binding</keyword>
<dbReference type="Pfam" id="PF00271">
    <property type="entry name" value="Helicase_C"/>
    <property type="match status" value="1"/>
</dbReference>
<dbReference type="InterPro" id="IPR056329">
    <property type="entry name" value="CON_HrpB"/>
</dbReference>
<evidence type="ECO:0000313" key="9">
    <source>
        <dbReference type="Proteomes" id="UP000010467"/>
    </source>
</evidence>
<dbReference type="Gene3D" id="1.20.120.1080">
    <property type="match status" value="1"/>
</dbReference>
<dbReference type="PANTHER" id="PTHR43519:SF1">
    <property type="entry name" value="ATP-DEPENDENT RNA HELICASE HRPB"/>
    <property type="match status" value="1"/>
</dbReference>
<dbReference type="Pfam" id="PF08482">
    <property type="entry name" value="HrpB_C"/>
    <property type="match status" value="1"/>
</dbReference>
<evidence type="ECO:0000256" key="2">
    <source>
        <dbReference type="ARBA" id="ARBA00022801"/>
    </source>
</evidence>
<feature type="region of interest" description="Disordered" evidence="5">
    <location>
        <begin position="807"/>
        <end position="831"/>
    </location>
</feature>
<dbReference type="Pfam" id="PF00270">
    <property type="entry name" value="DEAD"/>
    <property type="match status" value="1"/>
</dbReference>
<dbReference type="PROSITE" id="PS51194">
    <property type="entry name" value="HELICASE_CTER"/>
    <property type="match status" value="1"/>
</dbReference>
<dbReference type="GO" id="GO:0005524">
    <property type="term" value="F:ATP binding"/>
    <property type="evidence" value="ECO:0007669"/>
    <property type="project" value="UniProtKB-KW"/>
</dbReference>
<dbReference type="PROSITE" id="PS51192">
    <property type="entry name" value="HELICASE_ATP_BIND_1"/>
    <property type="match status" value="1"/>
</dbReference>
<accession>L0A422</accession>
<dbReference type="KEGG" id="dpd:Deipe_3180"/>
<dbReference type="GO" id="GO:0004386">
    <property type="term" value="F:helicase activity"/>
    <property type="evidence" value="ECO:0007669"/>
    <property type="project" value="UniProtKB-KW"/>
</dbReference>
<feature type="domain" description="Helicase C-terminal" evidence="7">
    <location>
        <begin position="203"/>
        <end position="367"/>
    </location>
</feature>
<evidence type="ECO:0000256" key="5">
    <source>
        <dbReference type="SAM" id="MobiDB-lite"/>
    </source>
</evidence>
<dbReference type="Gene3D" id="3.40.50.300">
    <property type="entry name" value="P-loop containing nucleotide triphosphate hydrolases"/>
    <property type="match status" value="2"/>
</dbReference>
<dbReference type="PATRIC" id="fig|937777.3.peg.3193"/>
<dbReference type="STRING" id="937777.Deipe_3180"/>
<dbReference type="EMBL" id="CP003382">
    <property type="protein sequence ID" value="AFZ68623.1"/>
    <property type="molecule type" value="Genomic_DNA"/>
</dbReference>
<dbReference type="InterPro" id="IPR010225">
    <property type="entry name" value="HrpB"/>
</dbReference>
<proteinExistence type="predicted"/>
<evidence type="ECO:0000256" key="1">
    <source>
        <dbReference type="ARBA" id="ARBA00022741"/>
    </source>
</evidence>
<feature type="domain" description="Helicase ATP-binding" evidence="6">
    <location>
        <begin position="13"/>
        <end position="177"/>
    </location>
</feature>
<dbReference type="GO" id="GO:0003676">
    <property type="term" value="F:nucleic acid binding"/>
    <property type="evidence" value="ECO:0007669"/>
    <property type="project" value="InterPro"/>
</dbReference>
<name>L0A422_DEIPD</name>
<dbReference type="RefSeq" id="WP_015236921.1">
    <property type="nucleotide sequence ID" value="NC_019793.1"/>
</dbReference>
<dbReference type="Proteomes" id="UP000010467">
    <property type="component" value="Chromosome"/>
</dbReference>
<dbReference type="Pfam" id="PF24473">
    <property type="entry name" value="CON_HrpB"/>
    <property type="match status" value="1"/>
</dbReference>
<dbReference type="OrthoDB" id="9808833at2"/>